<dbReference type="CDD" id="cd00200">
    <property type="entry name" value="WD40"/>
    <property type="match status" value="1"/>
</dbReference>
<evidence type="ECO:0000256" key="3">
    <source>
        <dbReference type="PROSITE-ProRule" id="PRU00221"/>
    </source>
</evidence>
<dbReference type="PANTHER" id="PTHR19879">
    <property type="entry name" value="TRANSCRIPTION INITIATION FACTOR TFIID"/>
    <property type="match status" value="1"/>
</dbReference>
<keyword evidence="2" id="KW-0677">Repeat</keyword>
<evidence type="ECO:0008006" key="6">
    <source>
        <dbReference type="Google" id="ProtNLM"/>
    </source>
</evidence>
<organism evidence="4 5">
    <name type="scientific">Trichoderma lentiforme</name>
    <dbReference type="NCBI Taxonomy" id="1567552"/>
    <lineage>
        <taxon>Eukaryota</taxon>
        <taxon>Fungi</taxon>
        <taxon>Dikarya</taxon>
        <taxon>Ascomycota</taxon>
        <taxon>Pezizomycotina</taxon>
        <taxon>Sordariomycetes</taxon>
        <taxon>Hypocreomycetidae</taxon>
        <taxon>Hypocreales</taxon>
        <taxon>Hypocreaceae</taxon>
        <taxon>Trichoderma</taxon>
    </lineage>
</organism>
<protein>
    <recommendedName>
        <fullName evidence="6">WD40 repeat-like protein</fullName>
    </recommendedName>
</protein>
<comment type="caution">
    <text evidence="4">The sequence shown here is derived from an EMBL/GenBank/DDBJ whole genome shotgun (WGS) entry which is preliminary data.</text>
</comment>
<dbReference type="Pfam" id="PF00400">
    <property type="entry name" value="WD40"/>
    <property type="match status" value="7"/>
</dbReference>
<dbReference type="InterPro" id="IPR015943">
    <property type="entry name" value="WD40/YVTN_repeat-like_dom_sf"/>
</dbReference>
<dbReference type="SMART" id="SM00320">
    <property type="entry name" value="WD40"/>
    <property type="match status" value="7"/>
</dbReference>
<dbReference type="InterPro" id="IPR020472">
    <property type="entry name" value="WD40_PAC1"/>
</dbReference>
<feature type="repeat" description="WD" evidence="3">
    <location>
        <begin position="85"/>
        <end position="107"/>
    </location>
</feature>
<feature type="repeat" description="WD" evidence="3">
    <location>
        <begin position="291"/>
        <end position="332"/>
    </location>
</feature>
<dbReference type="PRINTS" id="PR00320">
    <property type="entry name" value="GPROTEINBRPT"/>
</dbReference>
<feature type="repeat" description="WD" evidence="3">
    <location>
        <begin position="150"/>
        <end position="191"/>
    </location>
</feature>
<dbReference type="PROSITE" id="PS50082">
    <property type="entry name" value="WD_REPEATS_2"/>
    <property type="match status" value="6"/>
</dbReference>
<dbReference type="SUPFAM" id="SSF101908">
    <property type="entry name" value="Putative isomerase YbhE"/>
    <property type="match status" value="1"/>
</dbReference>
<evidence type="ECO:0000313" key="5">
    <source>
        <dbReference type="Proteomes" id="UP000801864"/>
    </source>
</evidence>
<keyword evidence="5" id="KW-1185">Reference proteome</keyword>
<dbReference type="Gene3D" id="2.130.10.10">
    <property type="entry name" value="YVTN repeat-like/Quinoprotein amine dehydrogenase"/>
    <property type="match status" value="2"/>
</dbReference>
<keyword evidence="1 3" id="KW-0853">WD repeat</keyword>
<feature type="repeat" description="WD" evidence="3">
    <location>
        <begin position="249"/>
        <end position="290"/>
    </location>
</feature>
<dbReference type="AlphaFoldDB" id="A0A9P5CHX5"/>
<evidence type="ECO:0000256" key="1">
    <source>
        <dbReference type="ARBA" id="ARBA00022574"/>
    </source>
</evidence>
<accession>A0A9P5CHX5</accession>
<dbReference type="InterPro" id="IPR001680">
    <property type="entry name" value="WD40_rpt"/>
</dbReference>
<name>A0A9P5CHX5_9HYPO</name>
<feature type="repeat" description="WD" evidence="3">
    <location>
        <begin position="108"/>
        <end position="149"/>
    </location>
</feature>
<dbReference type="Proteomes" id="UP000801864">
    <property type="component" value="Unassembled WGS sequence"/>
</dbReference>
<feature type="repeat" description="WD" evidence="3">
    <location>
        <begin position="340"/>
        <end position="369"/>
    </location>
</feature>
<dbReference type="EMBL" id="QLNT01000003">
    <property type="protein sequence ID" value="KAF3075348.1"/>
    <property type="molecule type" value="Genomic_DNA"/>
</dbReference>
<dbReference type="InterPro" id="IPR019775">
    <property type="entry name" value="WD40_repeat_CS"/>
</dbReference>
<dbReference type="PROSITE" id="PS50294">
    <property type="entry name" value="WD_REPEATS_REGION"/>
    <property type="match status" value="4"/>
</dbReference>
<dbReference type="PROSITE" id="PS00678">
    <property type="entry name" value="WD_REPEATS_1"/>
    <property type="match status" value="4"/>
</dbReference>
<gene>
    <name evidence="4" type="ORF">CFAM422_001910</name>
</gene>
<proteinExistence type="predicted"/>
<evidence type="ECO:0000256" key="2">
    <source>
        <dbReference type="ARBA" id="ARBA00022737"/>
    </source>
</evidence>
<dbReference type="PANTHER" id="PTHR19879:SF9">
    <property type="entry name" value="TRANSCRIPTION INITIATION FACTOR TFIID SUBUNIT 5"/>
    <property type="match status" value="1"/>
</dbReference>
<sequence>MTSPTSGPIERSTIDNAANDFQRAQDAYHAAFGTFPQGKDDIVRAKLLSCIIGASEQDLSTIRKLLETLNNTEDRTGGLTSQSKIVSASSDHTLRVWDATTGKEEYTLIGHSEAVTSVAVSPDGKTIASGSADQIVRLWDTRTGRQTRLLTGHSSAIKSVAFSFDETKLASGSDDGTVLVWDLATGQQECILSHSTASASYGYYGSKAHTIKHAVTSVAFSLDGKSIIAGTRDNGIWMSDIATGTQEPLSGHSSAITNLVFSLDGRQMASGSTDGTVQVWDATTSQAKSIISGHSGAITSIAFSPDGRKIATGSADCTVRLWDAESAKEERVPICQPSNVKSVAFSSDGRKIVAGLTDHTLRLYDVATGLEECALTGHSGDVTGSAFF</sequence>
<reference evidence="4 5" key="1">
    <citation type="submission" date="2018-06" db="EMBL/GenBank/DDBJ databases">
        <title>Genome analysis of cellulolytic fungus Trichoderma lentiforme CFAM-422.</title>
        <authorList>
            <person name="Steindorff A.S."/>
            <person name="Formighieri E.F."/>
            <person name="Midorikawa G.E.O."/>
            <person name="Tamietti M.S."/>
            <person name="Ramos E.Z."/>
            <person name="Silva A.S."/>
            <person name="Bon E.P.S."/>
            <person name="Mendes T.D."/>
            <person name="Damaso M.C.T."/>
            <person name="Favaro L.C.L."/>
        </authorList>
    </citation>
    <scope>NUCLEOTIDE SEQUENCE [LARGE SCALE GENOMIC DNA]</scope>
    <source>
        <strain evidence="4 5">CFAM-422</strain>
    </source>
</reference>
<evidence type="ECO:0000313" key="4">
    <source>
        <dbReference type="EMBL" id="KAF3075348.1"/>
    </source>
</evidence>